<dbReference type="PANTHER" id="PTHR12741">
    <property type="entry name" value="LYST-INTERACTING PROTEIN LIP5 DOPAMINE RESPONSIVE PROTEIN DRG-1"/>
    <property type="match status" value="1"/>
</dbReference>
<proteinExistence type="predicted"/>
<dbReference type="PANTHER" id="PTHR12741:SF16">
    <property type="entry name" value="CALLOSE SYNTHASE 7"/>
    <property type="match status" value="1"/>
</dbReference>
<evidence type="ECO:0000259" key="1">
    <source>
        <dbReference type="Pfam" id="PF25968"/>
    </source>
</evidence>
<sequence>MDNNFSRRRPPFVRISLGACPLSNCRHVVALPANVFGEEDRGAYKRGSAATVVGDRLLRRIAPLAPLTLVYLVAPRALSPQAIPPSRIRISPLVGPTRTIMFLGRGKYIWHEFFPYLQHNLGVVFTIWAPIVMVYLMDTQIWYAIFSTICGGVNGAFSRLGEIRTLGMLRSRFEAIPTAFGKHLVPGHGSQPKRREREKEDKNLHIDKFSDIWNAFIISLRDEDLINNRERDLLIVPSSAGDTSVFQWPPFLLASKIPMALDMAKSVKKRDEELRKRINQDPYTFYAVIECYETLLNILYSLMAETSDKKVVDRIRESLEDSIERQSLVREFRLDELPQLSAKFDKLLTLLLKTEEEHDTTIKTQIANLLQDTMEIITQDIMKNGQGILKDENRDNQLFANLNLDSIKDEAWREKDHFLCELTIYENAKGSTGPQHDVLQGNVLHDKKLCYTITPRNTMKMVVTIKLTDEQSSGSSEESVQRDDFSQLGCTSQPARKFFETSVEVDDPSEVSTRSEVVDRQSFDVQGEL</sequence>
<dbReference type="ExpressionAtlas" id="N1R0B9">
    <property type="expression patterns" value="baseline"/>
</dbReference>
<dbReference type="EnsemblPlants" id="EMT17185">
    <property type="protein sequence ID" value="EMT17185"/>
    <property type="gene ID" value="F775_02184"/>
</dbReference>
<evidence type="ECO:0000313" key="2">
    <source>
        <dbReference type="EnsemblPlants" id="EMT17185"/>
    </source>
</evidence>
<name>N1R0B9_AEGTA</name>
<reference evidence="2" key="1">
    <citation type="submission" date="2015-06" db="UniProtKB">
        <authorList>
            <consortium name="EnsemblPlants"/>
        </authorList>
    </citation>
    <scope>IDENTIFICATION</scope>
</reference>
<dbReference type="AlphaFoldDB" id="N1R0B9"/>
<dbReference type="GO" id="GO:0005886">
    <property type="term" value="C:plasma membrane"/>
    <property type="evidence" value="ECO:0007669"/>
    <property type="project" value="TreeGrafter"/>
</dbReference>
<dbReference type="GO" id="GO:0046527">
    <property type="term" value="F:glucosyltransferase activity"/>
    <property type="evidence" value="ECO:0007669"/>
    <property type="project" value="TreeGrafter"/>
</dbReference>
<feature type="domain" description="Callose synthase helical" evidence="1">
    <location>
        <begin position="249"/>
        <end position="415"/>
    </location>
</feature>
<accession>N1R0B9</accession>
<dbReference type="InterPro" id="IPR058851">
    <property type="entry name" value="CALS1_helical"/>
</dbReference>
<protein>
    <recommendedName>
        <fullName evidence="1">Callose synthase helical domain-containing protein</fullName>
    </recommendedName>
</protein>
<organism evidence="2">
    <name type="scientific">Aegilops tauschii</name>
    <name type="common">Tausch's goatgrass</name>
    <name type="synonym">Aegilops squarrosa</name>
    <dbReference type="NCBI Taxonomy" id="37682"/>
    <lineage>
        <taxon>Eukaryota</taxon>
        <taxon>Viridiplantae</taxon>
        <taxon>Streptophyta</taxon>
        <taxon>Embryophyta</taxon>
        <taxon>Tracheophyta</taxon>
        <taxon>Spermatophyta</taxon>
        <taxon>Magnoliopsida</taxon>
        <taxon>Liliopsida</taxon>
        <taxon>Poales</taxon>
        <taxon>Poaceae</taxon>
        <taxon>BOP clade</taxon>
        <taxon>Pooideae</taxon>
        <taxon>Triticodae</taxon>
        <taxon>Triticeae</taxon>
        <taxon>Triticinae</taxon>
        <taxon>Aegilops</taxon>
    </lineage>
</organism>
<dbReference type="Pfam" id="PF25968">
    <property type="entry name" value="CALS1"/>
    <property type="match status" value="1"/>
</dbReference>